<proteinExistence type="predicted"/>
<name>A0ABX9WD97_9ACTN</name>
<evidence type="ECO:0008006" key="3">
    <source>
        <dbReference type="Google" id="ProtNLM"/>
    </source>
</evidence>
<protein>
    <recommendedName>
        <fullName evidence="3">Heme oxygenase</fullName>
    </recommendedName>
</protein>
<gene>
    <name evidence="1" type="ORF">EFE23_17535</name>
</gene>
<organism evidence="1 2">
    <name type="scientific">Micromonospora solifontis</name>
    <dbReference type="NCBI Taxonomy" id="2487138"/>
    <lineage>
        <taxon>Bacteria</taxon>
        <taxon>Bacillati</taxon>
        <taxon>Actinomycetota</taxon>
        <taxon>Actinomycetes</taxon>
        <taxon>Micromonosporales</taxon>
        <taxon>Micromonosporaceae</taxon>
        <taxon>Micromonospora</taxon>
    </lineage>
</organism>
<dbReference type="InterPro" id="IPR016053">
    <property type="entry name" value="Haem_Oase-like"/>
</dbReference>
<comment type="caution">
    <text evidence="1">The sequence shown here is derived from an EMBL/GenBank/DDBJ whole genome shotgun (WGS) entry which is preliminary data.</text>
</comment>
<sequence>MSNQARPRRTQPASPMLAALRDGTREHHRALERQLDLPGRIRTRTDLGAVLAAMLASWAPLEQALAAADWSGLPLAARLGEAAALLRADLAALGVDPARPSGGYGVRFDTTDRAVGGRYVLLGSALGGSVIAPAVERRLDLTEGAATRFFRRTGRAPGRDWRDFRLALAGRDWSPAELRAAAEAARQTFAFVGRAAAPILGGRADRVA</sequence>
<dbReference type="SUPFAM" id="SSF48613">
    <property type="entry name" value="Heme oxygenase-like"/>
    <property type="match status" value="1"/>
</dbReference>
<keyword evidence="2" id="KW-1185">Reference proteome</keyword>
<dbReference type="EMBL" id="RJLN01000049">
    <property type="protein sequence ID" value="RNL97787.1"/>
    <property type="molecule type" value="Genomic_DNA"/>
</dbReference>
<dbReference type="RefSeq" id="WP_123242019.1">
    <property type="nucleotide sequence ID" value="NZ_JAAHBY010000049.1"/>
</dbReference>
<reference evidence="1 2" key="1">
    <citation type="submission" date="2018-11" db="EMBL/GenBank/DDBJ databases">
        <title>Micromonospora sp. PPF5-17, a new actinomycetes isolated from a hot spring soil.</title>
        <authorList>
            <person name="Thawai C."/>
        </authorList>
    </citation>
    <scope>NUCLEOTIDE SEQUENCE [LARGE SCALE GENOMIC DNA]</scope>
    <source>
        <strain evidence="1 2">PPF5-17</strain>
    </source>
</reference>
<accession>A0ABX9WD97</accession>
<dbReference type="InterPro" id="IPR016084">
    <property type="entry name" value="Haem_Oase-like_multi-hlx"/>
</dbReference>
<evidence type="ECO:0000313" key="1">
    <source>
        <dbReference type="EMBL" id="RNL97787.1"/>
    </source>
</evidence>
<dbReference type="Proteomes" id="UP000280698">
    <property type="component" value="Unassembled WGS sequence"/>
</dbReference>
<evidence type="ECO:0000313" key="2">
    <source>
        <dbReference type="Proteomes" id="UP000280698"/>
    </source>
</evidence>
<dbReference type="Gene3D" id="1.20.910.10">
    <property type="entry name" value="Heme oxygenase-like"/>
    <property type="match status" value="1"/>
</dbReference>
<dbReference type="Pfam" id="PF01126">
    <property type="entry name" value="Heme_oxygenase"/>
    <property type="match status" value="1"/>
</dbReference>
<dbReference type="CDD" id="cd19166">
    <property type="entry name" value="HemeO-bac"/>
    <property type="match status" value="1"/>
</dbReference>